<keyword evidence="3" id="KW-1185">Reference proteome</keyword>
<dbReference type="EMBL" id="JALNMH010000001">
    <property type="protein sequence ID" value="MCK7592145.1"/>
    <property type="molecule type" value="Genomic_DNA"/>
</dbReference>
<proteinExistence type="predicted"/>
<protein>
    <submittedName>
        <fullName evidence="2">Uncharacterized protein</fullName>
    </submittedName>
</protein>
<feature type="signal peptide" evidence="1">
    <location>
        <begin position="1"/>
        <end position="19"/>
    </location>
</feature>
<dbReference type="RefSeq" id="WP_248204127.1">
    <property type="nucleotide sequence ID" value="NZ_JALNMH010000001.1"/>
</dbReference>
<accession>A0ABT0GC97</accession>
<reference evidence="2" key="1">
    <citation type="submission" date="2022-04" db="EMBL/GenBank/DDBJ databases">
        <title>Lysobacter sp. CAU 1642 isolated from sea sand.</title>
        <authorList>
            <person name="Kim W."/>
        </authorList>
    </citation>
    <scope>NUCLEOTIDE SEQUENCE</scope>
    <source>
        <strain evidence="2">CAU 1642</strain>
    </source>
</reference>
<comment type="caution">
    <text evidence="2">The sequence shown here is derived from an EMBL/GenBank/DDBJ whole genome shotgun (WGS) entry which is preliminary data.</text>
</comment>
<dbReference type="Proteomes" id="UP001431449">
    <property type="component" value="Unassembled WGS sequence"/>
</dbReference>
<feature type="chain" id="PRO_5046505791" evidence="1">
    <location>
        <begin position="20"/>
        <end position="377"/>
    </location>
</feature>
<evidence type="ECO:0000313" key="3">
    <source>
        <dbReference type="Proteomes" id="UP001431449"/>
    </source>
</evidence>
<evidence type="ECO:0000256" key="1">
    <source>
        <dbReference type="SAM" id="SignalP"/>
    </source>
</evidence>
<sequence length="377" mass="40436">MRATNWMLGVVLVMASAVAASQEPGAEPVGLRGDIGGLWFDPGADGQGLQIDVLDGGRAAVTWYTYDANGAPLWLFGLGRIDGNAIEAEMGSASGGRFPTIAAQTPPTFQTRGVLRVEFMGCDAARLEYDDQAGGLPDGSGELQRLSRPQGVRCNAEEEFSEQRVLSFELGENAFYPIFADLPADGHDIYELDFDWKRLPEPLQARRGLFLAGHNRSDDLAMMIAAPLGGLQPEQLYQVELEVEFATQVPAGCIGVGGSPGEGVYVKLGALDFAPQATVVDEGGFPTLRPNFDFGNQSEGGAQALVVGDLANTQQCDGVPEGEWELKTLSTQGRAFRVRSDAQGRMWVVAGTDSAFEGLTHVYYTSLRVRLRPIEAS</sequence>
<gene>
    <name evidence="2" type="ORF">M0G41_00505</name>
</gene>
<evidence type="ECO:0000313" key="2">
    <source>
        <dbReference type="EMBL" id="MCK7592145.1"/>
    </source>
</evidence>
<organism evidence="2 3">
    <name type="scientific">Pseudomarimonas salicorniae</name>
    <dbReference type="NCBI Taxonomy" id="2933270"/>
    <lineage>
        <taxon>Bacteria</taxon>
        <taxon>Pseudomonadati</taxon>
        <taxon>Pseudomonadota</taxon>
        <taxon>Gammaproteobacteria</taxon>
        <taxon>Lysobacterales</taxon>
        <taxon>Lysobacteraceae</taxon>
        <taxon>Pseudomarimonas</taxon>
    </lineage>
</organism>
<keyword evidence="1" id="KW-0732">Signal</keyword>
<name>A0ABT0GC97_9GAMM</name>